<dbReference type="Proteomes" id="UP001431010">
    <property type="component" value="Chromosome"/>
</dbReference>
<sequence length="102" mass="10739">MREVQPPRVAMMTIRRLLASVLSLTMVAMAAVPAEAAKSSKQDKIKAAQAGKAKAAARKQVTGRDHQGNHDSLTKPNKSGAKGDKHAKGIKQAGAAGKKKKK</sequence>
<dbReference type="EMBL" id="CP088156">
    <property type="protein sequence ID" value="UFZ05398.1"/>
    <property type="molecule type" value="Genomic_DNA"/>
</dbReference>
<keyword evidence="4" id="KW-1185">Reference proteome</keyword>
<evidence type="ECO:0000313" key="4">
    <source>
        <dbReference type="Proteomes" id="UP001431010"/>
    </source>
</evidence>
<name>A0ABY3RDM9_9BRAD</name>
<evidence type="ECO:0000256" key="2">
    <source>
        <dbReference type="SAM" id="SignalP"/>
    </source>
</evidence>
<feature type="compositionally biased region" description="Basic and acidic residues" evidence="1">
    <location>
        <begin position="62"/>
        <end position="73"/>
    </location>
</feature>
<gene>
    <name evidence="3" type="ORF">LQG66_03510</name>
</gene>
<evidence type="ECO:0000256" key="1">
    <source>
        <dbReference type="SAM" id="MobiDB-lite"/>
    </source>
</evidence>
<feature type="chain" id="PRO_5047232957" evidence="2">
    <location>
        <begin position="31"/>
        <end position="102"/>
    </location>
</feature>
<evidence type="ECO:0000313" key="3">
    <source>
        <dbReference type="EMBL" id="UFZ05398.1"/>
    </source>
</evidence>
<feature type="region of interest" description="Disordered" evidence="1">
    <location>
        <begin position="34"/>
        <end position="102"/>
    </location>
</feature>
<protein>
    <submittedName>
        <fullName evidence="3">Uncharacterized protein</fullName>
    </submittedName>
</protein>
<feature type="compositionally biased region" description="Low complexity" evidence="1">
    <location>
        <begin position="47"/>
        <end position="60"/>
    </location>
</feature>
<feature type="signal peptide" evidence="2">
    <location>
        <begin position="1"/>
        <end position="30"/>
    </location>
</feature>
<dbReference type="RefSeq" id="WP_231323458.1">
    <property type="nucleotide sequence ID" value="NZ_CP088156.1"/>
</dbReference>
<keyword evidence="2" id="KW-0732">Signal</keyword>
<organism evidence="3 4">
    <name type="scientific">Bradyrhizobium ontarionense</name>
    <dbReference type="NCBI Taxonomy" id="2898149"/>
    <lineage>
        <taxon>Bacteria</taxon>
        <taxon>Pseudomonadati</taxon>
        <taxon>Pseudomonadota</taxon>
        <taxon>Alphaproteobacteria</taxon>
        <taxon>Hyphomicrobiales</taxon>
        <taxon>Nitrobacteraceae</taxon>
        <taxon>Bradyrhizobium</taxon>
    </lineage>
</organism>
<reference evidence="3" key="1">
    <citation type="journal article" date="2024" name="Antonie Van Leeuwenhoek">
        <title>Bradyrhizobium ontarionense sp. nov., a novel bacterial symbiont isolated from Aeschynomene indica (Indian jointvetch), harbours photosynthesis, nitrogen fixation and nitrous oxide (N2O) reductase genes.</title>
        <authorList>
            <person name="Bromfield E.S.P."/>
            <person name="Cloutier S."/>
        </authorList>
    </citation>
    <scope>NUCLEOTIDE SEQUENCE</scope>
    <source>
        <strain evidence="3">A19</strain>
    </source>
</reference>
<proteinExistence type="predicted"/>
<accession>A0ABY3RDM9</accession>